<comment type="caution">
    <text evidence="1">The sequence shown here is derived from an EMBL/GenBank/DDBJ whole genome shotgun (WGS) entry which is preliminary data.</text>
</comment>
<gene>
    <name evidence="1" type="ORF">COX39_03100</name>
</gene>
<protein>
    <submittedName>
        <fullName evidence="1">Uncharacterized protein</fullName>
    </submittedName>
</protein>
<accession>A0A2G9YQ85</accession>
<dbReference type="EMBL" id="PCRM01000042">
    <property type="protein sequence ID" value="PIP21407.1"/>
    <property type="molecule type" value="Genomic_DNA"/>
</dbReference>
<dbReference type="Proteomes" id="UP000231567">
    <property type="component" value="Unassembled WGS sequence"/>
</dbReference>
<name>A0A2G9YQ85_9BACT</name>
<evidence type="ECO:0000313" key="1">
    <source>
        <dbReference type="EMBL" id="PIP21407.1"/>
    </source>
</evidence>
<evidence type="ECO:0000313" key="2">
    <source>
        <dbReference type="Proteomes" id="UP000231567"/>
    </source>
</evidence>
<reference evidence="1 2" key="1">
    <citation type="submission" date="2017-09" db="EMBL/GenBank/DDBJ databases">
        <title>Depth-based differentiation of microbial function through sediment-hosted aquifers and enrichment of novel symbionts in the deep terrestrial subsurface.</title>
        <authorList>
            <person name="Probst A.J."/>
            <person name="Ladd B."/>
            <person name="Jarett J.K."/>
            <person name="Geller-Mcgrath D.E."/>
            <person name="Sieber C.M."/>
            <person name="Emerson J.B."/>
            <person name="Anantharaman K."/>
            <person name="Thomas B.C."/>
            <person name="Malmstrom R."/>
            <person name="Stieglmeier M."/>
            <person name="Klingl A."/>
            <person name="Woyke T."/>
            <person name="Ryan C.M."/>
            <person name="Banfield J.F."/>
        </authorList>
    </citation>
    <scope>NUCLEOTIDE SEQUENCE [LARGE SCALE GENOMIC DNA]</scope>
    <source>
        <strain evidence="1">CG23_combo_of_CG06-09_8_20_14_all_40_13</strain>
    </source>
</reference>
<dbReference type="AlphaFoldDB" id="A0A2G9YQ85"/>
<sequence length="280" mass="32218">MHREPGIEKEPSLKQENVKMIWESLKKKEGISEISSLIKIEFGDSSQSLGAGYGLGGNIASEWDPENGVVRTYPEFYEQKDQKGILAHELGEMSIGAGIIDSEKAQAIIEEHNVPDNFESEWITELKEPDETTIQKEIERLKSAGQEMIYEEYRKEWQQHKLRQKICERFAAFLTSETPEEMMVKRIEKMSPTTQKQLREDKDALEHFTEETKVFFEYFQNSLKNTKSKLAISQAKPNFLGEICGFGAGNNIVEPAKVGRKNSLLQDFVDELEKIFIRIY</sequence>
<organism evidence="1 2">
    <name type="scientific">Candidatus Nealsonbacteria bacterium CG23_combo_of_CG06-09_8_20_14_all_40_13</name>
    <dbReference type="NCBI Taxonomy" id="1974724"/>
    <lineage>
        <taxon>Bacteria</taxon>
        <taxon>Candidatus Nealsoniibacteriota</taxon>
    </lineage>
</organism>
<proteinExistence type="predicted"/>